<dbReference type="OrthoDB" id="21828at2"/>
<dbReference type="GO" id="GO:1990961">
    <property type="term" value="P:xenobiotic detoxification by transmembrane export across the plasma membrane"/>
    <property type="evidence" value="ECO:0007669"/>
    <property type="project" value="UniProtKB-ARBA"/>
</dbReference>
<keyword evidence="3" id="KW-1003">Cell membrane</keyword>
<dbReference type="Gene3D" id="1.10.3730.20">
    <property type="match status" value="1"/>
</dbReference>
<evidence type="ECO:0000256" key="8">
    <source>
        <dbReference type="RuleBase" id="RU003942"/>
    </source>
</evidence>
<evidence type="ECO:0000256" key="9">
    <source>
        <dbReference type="SAM" id="Phobius"/>
    </source>
</evidence>
<keyword evidence="4 8" id="KW-0812">Transmembrane</keyword>
<dbReference type="PANTHER" id="PTHR30561:SF1">
    <property type="entry name" value="MULTIDRUG TRANSPORTER EMRE"/>
    <property type="match status" value="1"/>
</dbReference>
<organism evidence="10">
    <name type="scientific">Akkermansia muciniphila</name>
    <dbReference type="NCBI Taxonomy" id="239935"/>
    <lineage>
        <taxon>Bacteria</taxon>
        <taxon>Pseudomonadati</taxon>
        <taxon>Verrucomicrobiota</taxon>
        <taxon>Verrucomicrobiia</taxon>
        <taxon>Verrucomicrobiales</taxon>
        <taxon>Akkermansiaceae</taxon>
        <taxon>Akkermansia</taxon>
    </lineage>
</organism>
<evidence type="ECO:0000256" key="6">
    <source>
        <dbReference type="ARBA" id="ARBA00023136"/>
    </source>
</evidence>
<evidence type="ECO:0000256" key="2">
    <source>
        <dbReference type="ARBA" id="ARBA00022448"/>
    </source>
</evidence>
<dbReference type="GO" id="GO:0015297">
    <property type="term" value="F:antiporter activity"/>
    <property type="evidence" value="ECO:0007669"/>
    <property type="project" value="TreeGrafter"/>
</dbReference>
<dbReference type="GO" id="GO:0005886">
    <property type="term" value="C:plasma membrane"/>
    <property type="evidence" value="ECO:0007669"/>
    <property type="project" value="UniProtKB-SubCell"/>
</dbReference>
<evidence type="ECO:0000256" key="1">
    <source>
        <dbReference type="ARBA" id="ARBA00004651"/>
    </source>
</evidence>
<proteinExistence type="inferred from homology"/>
<dbReference type="AlphaFoldDB" id="A0A6N2RHH2"/>
<dbReference type="InterPro" id="IPR037185">
    <property type="entry name" value="EmrE-like"/>
</dbReference>
<dbReference type="Pfam" id="PF00893">
    <property type="entry name" value="Multi_Drug_Res"/>
    <property type="match status" value="1"/>
</dbReference>
<dbReference type="InterPro" id="IPR045324">
    <property type="entry name" value="Small_multidrug_res"/>
</dbReference>
<dbReference type="GO" id="GO:0015220">
    <property type="term" value="F:choline transmembrane transporter activity"/>
    <property type="evidence" value="ECO:0007669"/>
    <property type="project" value="TreeGrafter"/>
</dbReference>
<evidence type="ECO:0000256" key="7">
    <source>
        <dbReference type="ARBA" id="ARBA00038032"/>
    </source>
</evidence>
<sequence>MKAYLILLLAIVLETIATSFLKQSEQFTRLLPTIVTVAGYAGSFYCLSLVLKNIPVGIAYAIWSGMGIVLISAIGWVAFKQHLDLAAISGLALIIAGVLVINIFSNSVSH</sequence>
<feature type="transmembrane region" description="Helical" evidence="9">
    <location>
        <begin position="31"/>
        <end position="51"/>
    </location>
</feature>
<evidence type="ECO:0000256" key="3">
    <source>
        <dbReference type="ARBA" id="ARBA00022475"/>
    </source>
</evidence>
<keyword evidence="2" id="KW-0813">Transport</keyword>
<accession>A0A6N2RHH2</accession>
<dbReference type="FunFam" id="1.10.3730.20:FF:000001">
    <property type="entry name" value="Quaternary ammonium compound resistance transporter SugE"/>
    <property type="match status" value="1"/>
</dbReference>
<dbReference type="RefSeq" id="WP_102721054.1">
    <property type="nucleotide sequence ID" value="NZ_CACRSS010000002.1"/>
</dbReference>
<comment type="subcellular location">
    <subcellularLocation>
        <location evidence="1 8">Cell membrane</location>
        <topology evidence="1 8">Multi-pass membrane protein</topology>
    </subcellularLocation>
</comment>
<comment type="similarity">
    <text evidence="7 8">Belongs to the drug/metabolite transporter (DMT) superfamily. Small multidrug resistance (SMR) (TC 2.A.7.1) family.</text>
</comment>
<evidence type="ECO:0000256" key="4">
    <source>
        <dbReference type="ARBA" id="ARBA00022692"/>
    </source>
</evidence>
<feature type="transmembrane region" description="Helical" evidence="9">
    <location>
        <begin position="85"/>
        <end position="104"/>
    </location>
</feature>
<gene>
    <name evidence="10" type="primary">emrE</name>
    <name evidence="10" type="ORF">AMLFYP55_01615</name>
</gene>
<reference evidence="10" key="1">
    <citation type="submission" date="2019-11" db="EMBL/GenBank/DDBJ databases">
        <authorList>
            <person name="Feng L."/>
        </authorList>
    </citation>
    <scope>NUCLEOTIDE SEQUENCE</scope>
    <source>
        <strain evidence="10">AMuciniphilaLFYP55</strain>
    </source>
</reference>
<dbReference type="SUPFAM" id="SSF103481">
    <property type="entry name" value="Multidrug resistance efflux transporter EmrE"/>
    <property type="match status" value="1"/>
</dbReference>
<feature type="transmembrane region" description="Helical" evidence="9">
    <location>
        <begin position="58"/>
        <end position="79"/>
    </location>
</feature>
<dbReference type="EMBL" id="CACRSS010000002">
    <property type="protein sequence ID" value="VYS79848.1"/>
    <property type="molecule type" value="Genomic_DNA"/>
</dbReference>
<dbReference type="GO" id="GO:0015199">
    <property type="term" value="F:amino-acid betaine transmembrane transporter activity"/>
    <property type="evidence" value="ECO:0007669"/>
    <property type="project" value="TreeGrafter"/>
</dbReference>
<dbReference type="GO" id="GO:0031460">
    <property type="term" value="P:glycine betaine transport"/>
    <property type="evidence" value="ECO:0007669"/>
    <property type="project" value="TreeGrafter"/>
</dbReference>
<dbReference type="InterPro" id="IPR000390">
    <property type="entry name" value="Small_drug/metabolite_transptr"/>
</dbReference>
<keyword evidence="6 9" id="KW-0472">Membrane</keyword>
<protein>
    <submittedName>
        <fullName evidence="10">Multidrug transporter EmrE</fullName>
    </submittedName>
</protein>
<evidence type="ECO:0000256" key="5">
    <source>
        <dbReference type="ARBA" id="ARBA00022989"/>
    </source>
</evidence>
<dbReference type="PANTHER" id="PTHR30561">
    <property type="entry name" value="SMR FAMILY PROTON-DEPENDENT DRUG EFFLUX TRANSPORTER SUGE"/>
    <property type="match status" value="1"/>
</dbReference>
<keyword evidence="5 9" id="KW-1133">Transmembrane helix</keyword>
<evidence type="ECO:0000313" key="10">
    <source>
        <dbReference type="EMBL" id="VYS79848.1"/>
    </source>
</evidence>
<name>A0A6N2RHH2_9BACT</name>